<proteinExistence type="predicted"/>
<reference evidence="3" key="1">
    <citation type="submission" date="2024-02" db="UniProtKB">
        <authorList>
            <consortium name="WormBaseParasite"/>
        </authorList>
    </citation>
    <scope>IDENTIFICATION</scope>
</reference>
<sequence length="183" mass="21206">MAGIRPLIIFLLSTTIFGASNDRCETCKKTLNQENIDVIFAAILRHSVNGMFEKHSLEFSTLLALVKTFQAVPYEVCHHVGYCDFPVKRRHFDTNPLRKVIDNVFEEPRKFAVKQKFYWSSCYECVEFFTMVNERREQILSIAQTIISRLYGNALSQNQIESLKVEMKGMLASLTYYLEDSLL</sequence>
<evidence type="ECO:0000256" key="1">
    <source>
        <dbReference type="SAM" id="SignalP"/>
    </source>
</evidence>
<keyword evidence="2" id="KW-1185">Reference proteome</keyword>
<organism evidence="2 3">
    <name type="scientific">Mesorhabditis belari</name>
    <dbReference type="NCBI Taxonomy" id="2138241"/>
    <lineage>
        <taxon>Eukaryota</taxon>
        <taxon>Metazoa</taxon>
        <taxon>Ecdysozoa</taxon>
        <taxon>Nematoda</taxon>
        <taxon>Chromadorea</taxon>
        <taxon>Rhabditida</taxon>
        <taxon>Rhabditina</taxon>
        <taxon>Rhabditomorpha</taxon>
        <taxon>Rhabditoidea</taxon>
        <taxon>Rhabditidae</taxon>
        <taxon>Mesorhabditinae</taxon>
        <taxon>Mesorhabditis</taxon>
    </lineage>
</organism>
<accession>A0AAF3J3E0</accession>
<protein>
    <submittedName>
        <fullName evidence="3">Saposin B-type domain-containing protein</fullName>
    </submittedName>
</protein>
<dbReference type="Proteomes" id="UP000887575">
    <property type="component" value="Unassembled WGS sequence"/>
</dbReference>
<feature type="chain" id="PRO_5042152174" evidence="1">
    <location>
        <begin position="19"/>
        <end position="183"/>
    </location>
</feature>
<name>A0AAF3J3E0_9BILA</name>
<dbReference type="AlphaFoldDB" id="A0AAF3J3E0"/>
<feature type="signal peptide" evidence="1">
    <location>
        <begin position="1"/>
        <end position="18"/>
    </location>
</feature>
<dbReference type="WBParaSite" id="MBELARI_LOCUS13707">
    <property type="protein sequence ID" value="MBELARI_LOCUS13707"/>
    <property type="gene ID" value="MBELARI_LOCUS13707"/>
</dbReference>
<keyword evidence="1" id="KW-0732">Signal</keyword>
<evidence type="ECO:0000313" key="3">
    <source>
        <dbReference type="WBParaSite" id="MBELARI_LOCUS13707"/>
    </source>
</evidence>
<evidence type="ECO:0000313" key="2">
    <source>
        <dbReference type="Proteomes" id="UP000887575"/>
    </source>
</evidence>